<dbReference type="InterPro" id="IPR006439">
    <property type="entry name" value="HAD-SF_hydro_IA"/>
</dbReference>
<evidence type="ECO:0000256" key="8">
    <source>
        <dbReference type="ARBA" id="ARBA00083904"/>
    </source>
</evidence>
<dbReference type="PANTHER" id="PTHR18901:SF38">
    <property type="entry name" value="PSEUDOURIDINE-5'-PHOSPHATASE"/>
    <property type="match status" value="1"/>
</dbReference>
<dbReference type="FunFam" id="1.10.150.240:FF:000001">
    <property type="entry name" value="Haloacid dehalogenase-like hydrolase domain"/>
    <property type="match status" value="1"/>
</dbReference>
<proteinExistence type="inferred from homology"/>
<dbReference type="InterPro" id="IPR036412">
    <property type="entry name" value="HAD-like_sf"/>
</dbReference>
<dbReference type="AlphaFoldDB" id="A0A6P8Y6L8"/>
<dbReference type="KEGG" id="tpal:117640081"/>
<evidence type="ECO:0000256" key="5">
    <source>
        <dbReference type="ARBA" id="ARBA00022842"/>
    </source>
</evidence>
<dbReference type="InterPro" id="IPR041492">
    <property type="entry name" value="HAD_2"/>
</dbReference>
<organism evidence="10">
    <name type="scientific">Thrips palmi</name>
    <name type="common">Melon thrips</name>
    <dbReference type="NCBI Taxonomy" id="161013"/>
    <lineage>
        <taxon>Eukaryota</taxon>
        <taxon>Metazoa</taxon>
        <taxon>Ecdysozoa</taxon>
        <taxon>Arthropoda</taxon>
        <taxon>Hexapoda</taxon>
        <taxon>Insecta</taxon>
        <taxon>Pterygota</taxon>
        <taxon>Neoptera</taxon>
        <taxon>Paraneoptera</taxon>
        <taxon>Thysanoptera</taxon>
        <taxon>Terebrantia</taxon>
        <taxon>Thripoidea</taxon>
        <taxon>Thripidae</taxon>
        <taxon>Thrips</taxon>
    </lineage>
</organism>
<evidence type="ECO:0000256" key="6">
    <source>
        <dbReference type="ARBA" id="ARBA00052504"/>
    </source>
</evidence>
<dbReference type="FunFam" id="3.40.50.1000:FF:000055">
    <property type="entry name" value="Haloacid dehalogenase-like hydrolase family protein"/>
    <property type="match status" value="1"/>
</dbReference>
<dbReference type="NCBIfam" id="TIGR01509">
    <property type="entry name" value="HAD-SF-IA-v3"/>
    <property type="match status" value="1"/>
</dbReference>
<dbReference type="GO" id="GO:0046872">
    <property type="term" value="F:metal ion binding"/>
    <property type="evidence" value="ECO:0007669"/>
    <property type="project" value="UniProtKB-KW"/>
</dbReference>
<dbReference type="InterPro" id="IPR023198">
    <property type="entry name" value="PGP-like_dom2"/>
</dbReference>
<sequence>MAFSKVSHVIFDMDGLLLDTEKIYKKTIGDVLAKYGKDYTWELRDMVMGTVEQDTAKILVNELNLPITDTEFRAECKASQKDSLRQAEFMPGAVRLVRHLSKHGIPIAVATSSGSESVQWKTSQPENKEVFSLFHHVVMGSSDEEVKNGKPAPDIFLVCASRFPDKPAPEKCLVLEDAPNGVLGARCAGMQVVMVPDDHVPEEKKKAATLVVKSLLDFKPELFGLPAFEN</sequence>
<dbReference type="GO" id="GO:1990738">
    <property type="term" value="F:pseudouridine 5'-phosphatase activity"/>
    <property type="evidence" value="ECO:0007669"/>
    <property type="project" value="UniProtKB-EC"/>
</dbReference>
<gene>
    <name evidence="10" type="primary">LOC117640081</name>
</gene>
<evidence type="ECO:0000313" key="9">
    <source>
        <dbReference type="Proteomes" id="UP000515158"/>
    </source>
</evidence>
<evidence type="ECO:0000256" key="4">
    <source>
        <dbReference type="ARBA" id="ARBA00022801"/>
    </source>
</evidence>
<reference evidence="10" key="1">
    <citation type="submission" date="2025-08" db="UniProtKB">
        <authorList>
            <consortium name="RefSeq"/>
        </authorList>
    </citation>
    <scope>IDENTIFICATION</scope>
    <source>
        <tissue evidence="10">Total insect</tissue>
    </source>
</reference>
<dbReference type="Pfam" id="PF13419">
    <property type="entry name" value="HAD_2"/>
    <property type="match status" value="1"/>
</dbReference>
<dbReference type="SUPFAM" id="SSF56784">
    <property type="entry name" value="HAD-like"/>
    <property type="match status" value="1"/>
</dbReference>
<dbReference type="EC" id="3.1.3.96" evidence="7"/>
<dbReference type="OrthoDB" id="40579at2759"/>
<dbReference type="PANTHER" id="PTHR18901">
    <property type="entry name" value="2-DEOXYGLUCOSE-6-PHOSPHATE PHOSPHATASE 2"/>
    <property type="match status" value="1"/>
</dbReference>
<dbReference type="RefSeq" id="XP_034232205.1">
    <property type="nucleotide sequence ID" value="XM_034376314.1"/>
</dbReference>
<accession>A0A6P8Y6L8</accession>
<keyword evidence="3" id="KW-0479">Metal-binding</keyword>
<dbReference type="SFLD" id="SFLDS00003">
    <property type="entry name" value="Haloacid_Dehalogenase"/>
    <property type="match status" value="1"/>
</dbReference>
<keyword evidence="4" id="KW-0378">Hydrolase</keyword>
<dbReference type="InParanoid" id="A0A6P8Y6L8"/>
<dbReference type="SFLD" id="SFLDG01135">
    <property type="entry name" value="C1.5.6:_HAD__Beta-PGM__Phospha"/>
    <property type="match status" value="1"/>
</dbReference>
<evidence type="ECO:0000256" key="1">
    <source>
        <dbReference type="ARBA" id="ARBA00001946"/>
    </source>
</evidence>
<name>A0A6P8Y6L8_THRPL</name>
<dbReference type="Proteomes" id="UP000515158">
    <property type="component" value="Unplaced"/>
</dbReference>
<keyword evidence="9" id="KW-1185">Reference proteome</keyword>
<evidence type="ECO:0000256" key="3">
    <source>
        <dbReference type="ARBA" id="ARBA00022723"/>
    </source>
</evidence>
<dbReference type="GeneID" id="117640081"/>
<dbReference type="FunCoup" id="A0A6P8Y6L8">
    <property type="interactions" value="400"/>
</dbReference>
<comment type="cofactor">
    <cofactor evidence="1">
        <name>Mg(2+)</name>
        <dbReference type="ChEBI" id="CHEBI:18420"/>
    </cofactor>
</comment>
<dbReference type="Gene3D" id="3.40.50.1000">
    <property type="entry name" value="HAD superfamily/HAD-like"/>
    <property type="match status" value="1"/>
</dbReference>
<comment type="catalytic activity">
    <reaction evidence="6">
        <text>psi-UMP + H2O = pseudouridine + phosphate</text>
        <dbReference type="Rhea" id="RHEA:10944"/>
        <dbReference type="ChEBI" id="CHEBI:15377"/>
        <dbReference type="ChEBI" id="CHEBI:17802"/>
        <dbReference type="ChEBI" id="CHEBI:43474"/>
        <dbReference type="ChEBI" id="CHEBI:58380"/>
        <dbReference type="EC" id="3.1.3.96"/>
    </reaction>
</comment>
<evidence type="ECO:0000256" key="2">
    <source>
        <dbReference type="ARBA" id="ARBA00006171"/>
    </source>
</evidence>
<comment type="similarity">
    <text evidence="2">Belongs to the HAD-like hydrolase superfamily. CbbY/CbbZ/Gph/YieH family.</text>
</comment>
<dbReference type="SFLD" id="SFLDG01129">
    <property type="entry name" value="C1.5:_HAD__Beta-PGM__Phosphata"/>
    <property type="match status" value="1"/>
</dbReference>
<evidence type="ECO:0000313" key="10">
    <source>
        <dbReference type="RefSeq" id="XP_034232205.1"/>
    </source>
</evidence>
<evidence type="ECO:0000256" key="7">
    <source>
        <dbReference type="ARBA" id="ARBA00066578"/>
    </source>
</evidence>
<keyword evidence="5" id="KW-0460">Magnesium</keyword>
<dbReference type="InterPro" id="IPR023214">
    <property type="entry name" value="HAD_sf"/>
</dbReference>
<dbReference type="Gene3D" id="1.10.150.240">
    <property type="entry name" value="Putative phosphatase, domain 2"/>
    <property type="match status" value="1"/>
</dbReference>
<protein>
    <recommendedName>
        <fullName evidence="7">pseudouridine 5'-phosphatase</fullName>
        <ecNumber evidence="7">3.1.3.96</ecNumber>
    </recommendedName>
    <alternativeName>
        <fullName evidence="8">Pseudouridine-5'-monophosphatase</fullName>
    </alternativeName>
</protein>